<comment type="caution">
    <text evidence="5">The sequence shown here is derived from an EMBL/GenBank/DDBJ whole genome shotgun (WGS) entry which is preliminary data.</text>
</comment>
<evidence type="ECO:0000256" key="2">
    <source>
        <dbReference type="ARBA" id="ARBA00022737"/>
    </source>
</evidence>
<feature type="domain" description="Gnk2-homologous" evidence="4">
    <location>
        <begin position="23"/>
        <end position="137"/>
    </location>
</feature>
<protein>
    <recommendedName>
        <fullName evidence="4">Gnk2-homologous domain-containing protein</fullName>
    </recommendedName>
</protein>
<accession>A0AAV0N1H6</accession>
<evidence type="ECO:0000313" key="5">
    <source>
        <dbReference type="EMBL" id="CAI0452353.1"/>
    </source>
</evidence>
<evidence type="ECO:0000256" key="3">
    <source>
        <dbReference type="SAM" id="SignalP"/>
    </source>
</evidence>
<dbReference type="InterPro" id="IPR002902">
    <property type="entry name" value="GNK2"/>
</dbReference>
<keyword evidence="2" id="KW-0677">Repeat</keyword>
<evidence type="ECO:0000313" key="6">
    <source>
        <dbReference type="Proteomes" id="UP001154282"/>
    </source>
</evidence>
<dbReference type="EMBL" id="CAMGYJ010000007">
    <property type="protein sequence ID" value="CAI0452353.1"/>
    <property type="molecule type" value="Genomic_DNA"/>
</dbReference>
<dbReference type="PROSITE" id="PS51473">
    <property type="entry name" value="GNK2"/>
    <property type="match status" value="1"/>
</dbReference>
<dbReference type="Proteomes" id="UP001154282">
    <property type="component" value="Unassembled WGS sequence"/>
</dbReference>
<feature type="chain" id="PRO_5043931141" description="Gnk2-homologous domain-containing protein" evidence="3">
    <location>
        <begin position="27"/>
        <end position="139"/>
    </location>
</feature>
<name>A0AAV0N1H6_9ROSI</name>
<dbReference type="Gene3D" id="3.30.430.20">
    <property type="entry name" value="Gnk2 domain, C-X8-C-X2-C motif"/>
    <property type="match status" value="1"/>
</dbReference>
<dbReference type="AlphaFoldDB" id="A0AAV0N1H6"/>
<sequence>MAVAVSGRLIAVTSSIFLLLVAAAAAAAGGNSVFCHNIGGCDAGTAGSLVRDLAGEVPGQPNQLYCNVQELPSGSANMYGYGYCSTRGRSLEPEKDCNDCLTSAGNDLVNGCRGVGGAGEVWGPNALCYILMGLTNKCA</sequence>
<feature type="signal peptide" evidence="3">
    <location>
        <begin position="1"/>
        <end position="26"/>
    </location>
</feature>
<reference evidence="5" key="1">
    <citation type="submission" date="2022-08" db="EMBL/GenBank/DDBJ databases">
        <authorList>
            <person name="Gutierrez-Valencia J."/>
        </authorList>
    </citation>
    <scope>NUCLEOTIDE SEQUENCE</scope>
</reference>
<dbReference type="InterPro" id="IPR038408">
    <property type="entry name" value="GNK2_sf"/>
</dbReference>
<evidence type="ECO:0000259" key="4">
    <source>
        <dbReference type="PROSITE" id="PS51473"/>
    </source>
</evidence>
<gene>
    <name evidence="5" type="ORF">LITE_LOCUS31190</name>
</gene>
<proteinExistence type="predicted"/>
<keyword evidence="6" id="KW-1185">Reference proteome</keyword>
<keyword evidence="1 3" id="KW-0732">Signal</keyword>
<organism evidence="5 6">
    <name type="scientific">Linum tenue</name>
    <dbReference type="NCBI Taxonomy" id="586396"/>
    <lineage>
        <taxon>Eukaryota</taxon>
        <taxon>Viridiplantae</taxon>
        <taxon>Streptophyta</taxon>
        <taxon>Embryophyta</taxon>
        <taxon>Tracheophyta</taxon>
        <taxon>Spermatophyta</taxon>
        <taxon>Magnoliopsida</taxon>
        <taxon>eudicotyledons</taxon>
        <taxon>Gunneridae</taxon>
        <taxon>Pentapetalae</taxon>
        <taxon>rosids</taxon>
        <taxon>fabids</taxon>
        <taxon>Malpighiales</taxon>
        <taxon>Linaceae</taxon>
        <taxon>Linum</taxon>
    </lineage>
</organism>
<evidence type="ECO:0000256" key="1">
    <source>
        <dbReference type="ARBA" id="ARBA00022729"/>
    </source>
</evidence>